<proteinExistence type="predicted"/>
<evidence type="ECO:0000313" key="1">
    <source>
        <dbReference type="EMBL" id="MFD2513838.1"/>
    </source>
</evidence>
<accession>A0ABW5IKA8</accession>
<sequence>MITLLMLFLCAGNVKAQEESWEEVEPDTVIDAAHDLILKLQPLLIGEVRLSYEKLRVAKVSNEYGIGYVYRAFLKEDGSYTALDGKRVNGVSIRMSQRHYTTKKQKAPFGFFHGPLFGYRFLVFEKDALGVTDASRSIGRLYQNSMDLSYQLGWQLLLDDHFTMEVAGSLGGRAKYARATGAEELLVDNIYGHHLMQDRDAIFSVVPLPQLKLSVGYSF</sequence>
<organism evidence="1 2">
    <name type="scientific">Pontibacter locisalis</name>
    <dbReference type="NCBI Taxonomy" id="1719035"/>
    <lineage>
        <taxon>Bacteria</taxon>
        <taxon>Pseudomonadati</taxon>
        <taxon>Bacteroidota</taxon>
        <taxon>Cytophagia</taxon>
        <taxon>Cytophagales</taxon>
        <taxon>Hymenobacteraceae</taxon>
        <taxon>Pontibacter</taxon>
    </lineage>
</organism>
<dbReference type="RefSeq" id="WP_377505202.1">
    <property type="nucleotide sequence ID" value="NZ_JBHULU010000012.1"/>
</dbReference>
<gene>
    <name evidence="1" type="ORF">ACFSRY_08175</name>
</gene>
<keyword evidence="1" id="KW-0067">ATP-binding</keyword>
<keyword evidence="1" id="KW-0547">Nucleotide-binding</keyword>
<reference evidence="2" key="1">
    <citation type="journal article" date="2019" name="Int. J. Syst. Evol. Microbiol.">
        <title>The Global Catalogue of Microorganisms (GCM) 10K type strain sequencing project: providing services to taxonomists for standard genome sequencing and annotation.</title>
        <authorList>
            <consortium name="The Broad Institute Genomics Platform"/>
            <consortium name="The Broad Institute Genome Sequencing Center for Infectious Disease"/>
            <person name="Wu L."/>
            <person name="Ma J."/>
        </authorList>
    </citation>
    <scope>NUCLEOTIDE SEQUENCE [LARGE SCALE GENOMIC DNA]</scope>
    <source>
        <strain evidence="2">KCTC 42498</strain>
    </source>
</reference>
<protein>
    <submittedName>
        <fullName evidence="1">ABC transporter ATP-binding protein</fullName>
    </submittedName>
</protein>
<evidence type="ECO:0000313" key="2">
    <source>
        <dbReference type="Proteomes" id="UP001597544"/>
    </source>
</evidence>
<dbReference type="Proteomes" id="UP001597544">
    <property type="component" value="Unassembled WGS sequence"/>
</dbReference>
<dbReference type="EMBL" id="JBHULU010000012">
    <property type="protein sequence ID" value="MFD2513838.1"/>
    <property type="molecule type" value="Genomic_DNA"/>
</dbReference>
<comment type="caution">
    <text evidence="1">The sequence shown here is derived from an EMBL/GenBank/DDBJ whole genome shotgun (WGS) entry which is preliminary data.</text>
</comment>
<dbReference type="GO" id="GO:0005524">
    <property type="term" value="F:ATP binding"/>
    <property type="evidence" value="ECO:0007669"/>
    <property type="project" value="UniProtKB-KW"/>
</dbReference>
<name>A0ABW5IKA8_9BACT</name>
<keyword evidence="2" id="KW-1185">Reference proteome</keyword>